<sequence>MKLPVCPECGLSPEFSWKNYTFGSCSVSLMCPYEHHRVEHSYWAGGKANARKAIEKKWVSEVTNGEVKNG</sequence>
<accession>A0A855F0P3</accession>
<protein>
    <recommendedName>
        <fullName evidence="3">Restriction alleviation protein, Lar family</fullName>
    </recommendedName>
</protein>
<gene>
    <name evidence="1" type="ORF">CFY86_13920</name>
</gene>
<reference evidence="1 2" key="1">
    <citation type="submission" date="2017-07" db="EMBL/GenBank/DDBJ databases">
        <title>Raoultella ornithinolytica strain HH3 draft genome.</title>
        <authorList>
            <person name="Duceppe M.-O."/>
            <person name="Huang H."/>
            <person name="Phipps-Todd B."/>
        </authorList>
    </citation>
    <scope>NUCLEOTIDE SEQUENCE [LARGE SCALE GENOMIC DNA]</scope>
    <source>
        <strain evidence="1 2">HH3</strain>
    </source>
</reference>
<evidence type="ECO:0000313" key="1">
    <source>
        <dbReference type="EMBL" id="PIK83644.1"/>
    </source>
</evidence>
<dbReference type="AlphaFoldDB" id="A0A855F0P3"/>
<name>A0A855F0P3_RAOOR</name>
<dbReference type="Proteomes" id="UP000229713">
    <property type="component" value="Unassembled WGS sequence"/>
</dbReference>
<comment type="caution">
    <text evidence="1">The sequence shown here is derived from an EMBL/GenBank/DDBJ whole genome shotgun (WGS) entry which is preliminary data.</text>
</comment>
<dbReference type="EMBL" id="NKYI01000021">
    <property type="protein sequence ID" value="PIK83644.1"/>
    <property type="molecule type" value="Genomic_DNA"/>
</dbReference>
<proteinExistence type="predicted"/>
<evidence type="ECO:0000313" key="2">
    <source>
        <dbReference type="Proteomes" id="UP000229713"/>
    </source>
</evidence>
<organism evidence="1 2">
    <name type="scientific">Raoultella ornithinolytica</name>
    <name type="common">Klebsiella ornithinolytica</name>
    <dbReference type="NCBI Taxonomy" id="54291"/>
    <lineage>
        <taxon>Bacteria</taxon>
        <taxon>Pseudomonadati</taxon>
        <taxon>Pseudomonadota</taxon>
        <taxon>Gammaproteobacteria</taxon>
        <taxon>Enterobacterales</taxon>
        <taxon>Enterobacteriaceae</taxon>
        <taxon>Klebsiella/Raoultella group</taxon>
        <taxon>Raoultella</taxon>
    </lineage>
</organism>
<evidence type="ECO:0008006" key="3">
    <source>
        <dbReference type="Google" id="ProtNLM"/>
    </source>
</evidence>